<keyword evidence="4 10" id="KW-0808">Transferase</keyword>
<sequence>MELPPSIRMLQLPLLYCTNILALSFKPSFLRTAISLPIYILLVLQSLYQKDHVYYGIQYPMAALSLSLTFHYIDWILLANPDKERWHRIPVSNNKRSNERKVIENSIGITKIRPKNENIATVPTNFSTRLWWAFRLSMTNRYVGWSNQVKNVPVEFEADYPRWLFLLRKIPRVILMHVIVDTIQSYTTSTPHGAFRGFENGKVPVGFDDVSLVRQFLLTWGNLINTYANLEMANTVCGIVAVVIGLAAPSDCPSAFGDLKGLYTVRQTWSVVWHQNCRRICTAPSLFIVRDVLGLRKGSFASKYAQLFLGFFISAIVHGAAAMLCHRSFDDDDAAFAVFMAQAVAIFIEDHVIEFGKRIGLRDSFTWRSVGYLWVVAWFGLSVIPYTSRGVSHGIWIHNKTHDYFGVGART</sequence>
<dbReference type="GO" id="GO:0008374">
    <property type="term" value="F:O-acyltransferase activity"/>
    <property type="evidence" value="ECO:0007669"/>
    <property type="project" value="InterPro"/>
</dbReference>
<comment type="subcellular location">
    <subcellularLocation>
        <location evidence="1">Membrane</location>
        <topology evidence="1">Multi-pass membrane protein</topology>
    </subcellularLocation>
</comment>
<evidence type="ECO:0000256" key="3">
    <source>
        <dbReference type="ARBA" id="ARBA00007282"/>
    </source>
</evidence>
<comment type="caution">
    <text evidence="10">The sequence shown here is derived from an EMBL/GenBank/DDBJ whole genome shotgun (WGS) entry which is preliminary data.</text>
</comment>
<keyword evidence="6 8" id="KW-1133">Transmembrane helix</keyword>
<reference evidence="10" key="1">
    <citation type="journal article" date="2021" name="Nat. Commun.">
        <title>Genetic determinants of endophytism in the Arabidopsis root mycobiome.</title>
        <authorList>
            <person name="Mesny F."/>
            <person name="Miyauchi S."/>
            <person name="Thiergart T."/>
            <person name="Pickel B."/>
            <person name="Atanasova L."/>
            <person name="Karlsson M."/>
            <person name="Huettel B."/>
            <person name="Barry K.W."/>
            <person name="Haridas S."/>
            <person name="Chen C."/>
            <person name="Bauer D."/>
            <person name="Andreopoulos W."/>
            <person name="Pangilinan J."/>
            <person name="LaButti K."/>
            <person name="Riley R."/>
            <person name="Lipzen A."/>
            <person name="Clum A."/>
            <person name="Drula E."/>
            <person name="Henrissat B."/>
            <person name="Kohler A."/>
            <person name="Grigoriev I.V."/>
            <person name="Martin F.M."/>
            <person name="Hacquard S."/>
        </authorList>
    </citation>
    <scope>NUCLEOTIDE SEQUENCE</scope>
    <source>
        <strain evidence="10">MPI-CAGE-CH-0243</strain>
    </source>
</reference>
<dbReference type="PANTHER" id="PTHR31595:SF57">
    <property type="entry name" value="OS04G0481900 PROTEIN"/>
    <property type="match status" value="1"/>
</dbReference>
<gene>
    <name evidence="10" type="ORF">B0J11DRAFT_552784</name>
</gene>
<feature type="transmembrane region" description="Helical" evidence="8">
    <location>
        <begin position="304"/>
        <end position="322"/>
    </location>
</feature>
<dbReference type="Pfam" id="PF13813">
    <property type="entry name" value="MBOAT_2"/>
    <property type="match status" value="1"/>
</dbReference>
<evidence type="ECO:0000256" key="1">
    <source>
        <dbReference type="ARBA" id="ARBA00004141"/>
    </source>
</evidence>
<dbReference type="InterPro" id="IPR032805">
    <property type="entry name" value="Wax_synthase_dom"/>
</dbReference>
<evidence type="ECO:0000256" key="2">
    <source>
        <dbReference type="ARBA" id="ARBA00005179"/>
    </source>
</evidence>
<evidence type="ECO:0000259" key="9">
    <source>
        <dbReference type="Pfam" id="PF13813"/>
    </source>
</evidence>
<comment type="pathway">
    <text evidence="2">Secondary metabolite biosynthesis.</text>
</comment>
<dbReference type="EMBL" id="JAGMWT010000014">
    <property type="protein sequence ID" value="KAH7116819.1"/>
    <property type="molecule type" value="Genomic_DNA"/>
</dbReference>
<evidence type="ECO:0000256" key="6">
    <source>
        <dbReference type="ARBA" id="ARBA00022989"/>
    </source>
</evidence>
<protein>
    <submittedName>
        <fullName evidence="10">Membrane bound O-acyl transferase family-domain-containing protein</fullName>
    </submittedName>
</protein>
<dbReference type="Proteomes" id="UP000700596">
    <property type="component" value="Unassembled WGS sequence"/>
</dbReference>
<feature type="transmembrane region" description="Helical" evidence="8">
    <location>
        <begin position="29"/>
        <end position="47"/>
    </location>
</feature>
<evidence type="ECO:0000256" key="4">
    <source>
        <dbReference type="ARBA" id="ARBA00022679"/>
    </source>
</evidence>
<dbReference type="AlphaFoldDB" id="A0A9P9DD86"/>
<name>A0A9P9DD86_9PLEO</name>
<dbReference type="GO" id="GO:0006629">
    <property type="term" value="P:lipid metabolic process"/>
    <property type="evidence" value="ECO:0007669"/>
    <property type="project" value="InterPro"/>
</dbReference>
<comment type="similarity">
    <text evidence="3">Belongs to the wax synthase family.</text>
</comment>
<dbReference type="InterPro" id="IPR044851">
    <property type="entry name" value="Wax_synthase"/>
</dbReference>
<keyword evidence="11" id="KW-1185">Reference proteome</keyword>
<evidence type="ECO:0000313" key="11">
    <source>
        <dbReference type="Proteomes" id="UP000700596"/>
    </source>
</evidence>
<evidence type="ECO:0000313" key="10">
    <source>
        <dbReference type="EMBL" id="KAH7116819.1"/>
    </source>
</evidence>
<dbReference type="PANTHER" id="PTHR31595">
    <property type="entry name" value="LONG-CHAIN-ALCOHOL O-FATTY-ACYLTRANSFERASE 3-RELATED"/>
    <property type="match status" value="1"/>
</dbReference>
<keyword evidence="7 8" id="KW-0472">Membrane</keyword>
<evidence type="ECO:0000256" key="8">
    <source>
        <dbReference type="SAM" id="Phobius"/>
    </source>
</evidence>
<proteinExistence type="inferred from homology"/>
<dbReference type="GO" id="GO:0016020">
    <property type="term" value="C:membrane"/>
    <property type="evidence" value="ECO:0007669"/>
    <property type="project" value="UniProtKB-SubCell"/>
</dbReference>
<feature type="transmembrane region" description="Helical" evidence="8">
    <location>
        <begin position="59"/>
        <end position="78"/>
    </location>
</feature>
<feature type="transmembrane region" description="Helical" evidence="8">
    <location>
        <begin position="334"/>
        <end position="353"/>
    </location>
</feature>
<evidence type="ECO:0000256" key="5">
    <source>
        <dbReference type="ARBA" id="ARBA00022692"/>
    </source>
</evidence>
<feature type="transmembrane region" description="Helical" evidence="8">
    <location>
        <begin position="365"/>
        <end position="386"/>
    </location>
</feature>
<keyword evidence="5 8" id="KW-0812">Transmembrane</keyword>
<feature type="domain" description="Wax synthase" evidence="9">
    <location>
        <begin position="252"/>
        <end position="340"/>
    </location>
</feature>
<dbReference type="OrthoDB" id="1077582at2759"/>
<accession>A0A9P9DD86</accession>
<evidence type="ECO:0000256" key="7">
    <source>
        <dbReference type="ARBA" id="ARBA00023136"/>
    </source>
</evidence>
<organism evidence="10 11">
    <name type="scientific">Dendryphion nanum</name>
    <dbReference type="NCBI Taxonomy" id="256645"/>
    <lineage>
        <taxon>Eukaryota</taxon>
        <taxon>Fungi</taxon>
        <taxon>Dikarya</taxon>
        <taxon>Ascomycota</taxon>
        <taxon>Pezizomycotina</taxon>
        <taxon>Dothideomycetes</taxon>
        <taxon>Pleosporomycetidae</taxon>
        <taxon>Pleosporales</taxon>
        <taxon>Torulaceae</taxon>
        <taxon>Dendryphion</taxon>
    </lineage>
</organism>